<evidence type="ECO:0000313" key="3">
    <source>
        <dbReference type="Proteomes" id="UP000051672"/>
    </source>
</evidence>
<accession>A0A0R2AXM0</accession>
<evidence type="ECO:0000313" key="2">
    <source>
        <dbReference type="EMBL" id="KRM71751.1"/>
    </source>
</evidence>
<keyword evidence="3" id="KW-1185">Reference proteome</keyword>
<gene>
    <name evidence="2" type="ORF">FC34_GL001410</name>
</gene>
<protein>
    <submittedName>
        <fullName evidence="2">Uncharacterized protein</fullName>
    </submittedName>
</protein>
<feature type="transmembrane region" description="Helical" evidence="1">
    <location>
        <begin position="12"/>
        <end position="29"/>
    </location>
</feature>
<proteinExistence type="predicted"/>
<sequence length="121" mass="13324">MHNPKLTGQKISLALLLIVLIVAVINLFRQGHPEVLTLGGLGVAIGVVLVLLIYDFWRNPAKESADPLVWDPQIVVDYAKEALVDHDLPRTKKMVMSKFVITDEEADALIAQAVEERAASK</sequence>
<evidence type="ECO:0000256" key="1">
    <source>
        <dbReference type="SAM" id="Phobius"/>
    </source>
</evidence>
<dbReference type="PATRIC" id="fig|1423727.3.peg.1429"/>
<keyword evidence="1" id="KW-0812">Transmembrane</keyword>
<dbReference type="RefSeq" id="WP_057894695.1">
    <property type="nucleotide sequence ID" value="NZ_AYZQ01000003.1"/>
</dbReference>
<dbReference type="EMBL" id="AYZQ01000003">
    <property type="protein sequence ID" value="KRM71751.1"/>
    <property type="molecule type" value="Genomic_DNA"/>
</dbReference>
<keyword evidence="1" id="KW-0472">Membrane</keyword>
<name>A0A0R2AXM0_9LACO</name>
<reference evidence="2 3" key="1">
    <citation type="journal article" date="2015" name="Genome Announc.">
        <title>Expanding the biotechnology potential of lactobacilli through comparative genomics of 213 strains and associated genera.</title>
        <authorList>
            <person name="Sun Z."/>
            <person name="Harris H.M."/>
            <person name="McCann A."/>
            <person name="Guo C."/>
            <person name="Argimon S."/>
            <person name="Zhang W."/>
            <person name="Yang X."/>
            <person name="Jeffery I.B."/>
            <person name="Cooney J.C."/>
            <person name="Kagawa T.F."/>
            <person name="Liu W."/>
            <person name="Song Y."/>
            <person name="Salvetti E."/>
            <person name="Wrobel A."/>
            <person name="Rasinkangas P."/>
            <person name="Parkhill J."/>
            <person name="Rea M.C."/>
            <person name="O'Sullivan O."/>
            <person name="Ritari J."/>
            <person name="Douillard F.P."/>
            <person name="Paul Ross R."/>
            <person name="Yang R."/>
            <person name="Briner A.E."/>
            <person name="Felis G.E."/>
            <person name="de Vos W.M."/>
            <person name="Barrangou R."/>
            <person name="Klaenhammer T.R."/>
            <person name="Caufield P.W."/>
            <person name="Cui Y."/>
            <person name="Zhang H."/>
            <person name="O'Toole P.W."/>
        </authorList>
    </citation>
    <scope>NUCLEOTIDE SEQUENCE [LARGE SCALE GENOMIC DNA]</scope>
    <source>
        <strain evidence="2 3">DSM 23927</strain>
    </source>
</reference>
<dbReference type="AlphaFoldDB" id="A0A0R2AXM0"/>
<keyword evidence="1" id="KW-1133">Transmembrane helix</keyword>
<dbReference type="OrthoDB" id="9975941at2"/>
<feature type="transmembrane region" description="Helical" evidence="1">
    <location>
        <begin position="35"/>
        <end position="54"/>
    </location>
</feature>
<dbReference type="STRING" id="1423727.FC34_GL001410"/>
<organism evidence="2 3">
    <name type="scientific">Lacticaseibacillus brantae DSM 23927</name>
    <dbReference type="NCBI Taxonomy" id="1423727"/>
    <lineage>
        <taxon>Bacteria</taxon>
        <taxon>Bacillati</taxon>
        <taxon>Bacillota</taxon>
        <taxon>Bacilli</taxon>
        <taxon>Lactobacillales</taxon>
        <taxon>Lactobacillaceae</taxon>
        <taxon>Lacticaseibacillus</taxon>
    </lineage>
</organism>
<comment type="caution">
    <text evidence="2">The sequence shown here is derived from an EMBL/GenBank/DDBJ whole genome shotgun (WGS) entry which is preliminary data.</text>
</comment>
<dbReference type="Proteomes" id="UP000051672">
    <property type="component" value="Unassembled WGS sequence"/>
</dbReference>